<accession>A0A8J3SCR2</accession>
<organism evidence="7 8">
    <name type="scientific">Planobispora siamensis</name>
    <dbReference type="NCBI Taxonomy" id="936338"/>
    <lineage>
        <taxon>Bacteria</taxon>
        <taxon>Bacillati</taxon>
        <taxon>Actinomycetota</taxon>
        <taxon>Actinomycetes</taxon>
        <taxon>Streptosporangiales</taxon>
        <taxon>Streptosporangiaceae</taxon>
        <taxon>Planobispora</taxon>
    </lineage>
</organism>
<evidence type="ECO:0000256" key="2">
    <source>
        <dbReference type="ARBA" id="ARBA00022553"/>
    </source>
</evidence>
<dbReference type="Pfam" id="PF00975">
    <property type="entry name" value="Thioesterase"/>
    <property type="match status" value="1"/>
</dbReference>
<dbReference type="InterPro" id="IPR036736">
    <property type="entry name" value="ACP-like_sf"/>
</dbReference>
<dbReference type="InterPro" id="IPR009081">
    <property type="entry name" value="PP-bd_ACP"/>
</dbReference>
<dbReference type="InterPro" id="IPR016035">
    <property type="entry name" value="Acyl_Trfase/lysoPLipase"/>
</dbReference>
<dbReference type="SMART" id="SM00827">
    <property type="entry name" value="PKS_AT"/>
    <property type="match status" value="1"/>
</dbReference>
<evidence type="ECO:0000259" key="5">
    <source>
        <dbReference type="PROSITE" id="PS50075"/>
    </source>
</evidence>
<evidence type="ECO:0000256" key="4">
    <source>
        <dbReference type="SAM" id="MobiDB-lite"/>
    </source>
</evidence>
<dbReference type="EMBL" id="BOOJ01000022">
    <property type="protein sequence ID" value="GIH91733.1"/>
    <property type="molecule type" value="Genomic_DNA"/>
</dbReference>
<sequence>MNLLGEDEIRRFLTERIAARCRLPLTGVDPDRPLEEFGLSSRDAVAVAGELEALLGRELGPTLVWEYPTINRLARGLASGAAPAPQAVRRADPDEPIAVIGVGCRLPGGVRGPGDFWRLLMAGGDAVGEVPEGRWEAFDDGSPHTAEVLAGTTRHGGFLDDVTGFDADFFGIVPGEAETMDPQQRLLLETAWEALEHAGLAPRSLRGSRTGAFVGVSGNEYAYLTTADLTRVDAWTATGAAFSIAANRLSYVLDLRGPSLAVDTACSSSLVAAHLAVRSLRSGESDLALAAGVNLLLSPVVTVAFDRGGGTAPDGRCKAFDASADGMVRAEGCGVVVLKRLSDARRDGDRVLAVVRATAVNQDGRSNGLVAPNPEAQEELLRTAYAGLEPPDYIEAHGTGTFLGDPIEARAIDAALPPGHRVLLGSAKSNLGHLEAAAGITGLIKTVLALHHGVIPPSVHFREPNPHIPWDRLEVVTAPAPWPDGRARAGVSSFGFGGTNAHVVLDRAEVPEAPAGPGSGGGRDRDAARVFLLTDASAERVRAYAGVLADRLGSGAGSTAGGPAPDDAEDTPALDDVACTLARRAGRGRIGAAVVARDAGELVAGLRAVHEGRAPTGPAAAGGGPVWVFSGYGSQWTGMGARLYAGEPVFAAVIDELDPMFLAEADIPLREIVAEGREVEGVAVVQPVIFAVQVALARLWTACGVRPAAVIGHSMGEVAAAVVAGGIGLADAVRVVCRRARLLGTLGGGGAMAVLEVAAEEVPDDLHVAVHASPRQCVVTGDPGRVAAFAAEVEARGLLARLLTAEGAGHSPQVKPLLPKLREALEGIAGGKPEIPFYSTVFDDPREIPTFEPAYWAAGVRRPVRLLAAVRAAAEDGHTVFTEISPHPVLAAPLRDTLGRDAVVTHSLRRGHDEEFPVQLAAVAVAAPSAVLTRPGAVVDLPPSPWRHERHWAPAARRSALPPGAHPLLGVHVEGPAGHVWSTVVDDLSDAPWRLDPATWRPHGLPVLPLAAVAALAQAAAAEVYGGAELTDVTLDALLPLPATITTTLTPSGGVEIDARNAAGVWVRHGTATVAVDSPPAEALPRPAELAARLAAASPADPAELPVEIEHLAADGTPTGVQTRRIPPTAVPVPLAAKLLERVWTQTPFAPEAGTGDGTDSRRSWLIVAGEGDDARAERLAAALGAAGHAVRRVPLPRTSALRAGPSAVPAFLVPAQRPAPATRPVSPGTTSPVFEPEEDVVVMVPSGLDPAGAERLLLAVAMIARDLPGSGGARLRLVTERAQAVREGERGDPGAAALRGLVRVLAFERPELRACLLDVDGPEALVAELAGPGERAPGAAPGGAPDRAPGKASDDSSGGASDDEVVWRDGVRYGARLAVPSPPVRRPGRPVVRRGGGYLITGGYGGLGLVVARWLAERGAGRIVLGGRSGPSREGAAVIRRLRESGTEVRVVTGDLAEPGVAARLVESVTEGGLRLRGVVHAAGVLDDRLVADMGAGDLHRVWSAKAHGGLALHEATRDADPDWWVAFSSAAALLGSPGQAAYAAANAWLDALCALRRADGLPATTINWGTWSEVGGASGAALPAVAPITPEEGVEALEALLGGDVDAAGVVRLDAAMAVAAFPGLARMPYFAELAGGATGAEWGGTEALGEMDPGEALAVITAKVRERTAVVLGFEESWLEDGTVLTEAGLDSLAATRVRGTIEHDFGVGLPAALLLRGATLGDVAAAVAAELGIRGTAPAVRPIEPRDAAERQVVAVLTQVLGHAPGVNEEIPADVLPIVLGVLGREIGRELTAEGVLTGARVADLVRAVDEEEAAQGVVRPLTEAARAYLAAPAGEAVGTPLFLGHPAGGTTGVYATLAGSLGRGRVVFGLERLEAGSGPGDEPGVAERAARYAEEIRKVQPQGPYRLGGWSFGGILAFEIARQLGAENVELVAMIDSGLPEETDPGERAGITARRYADFAAYLRETYGARIELSYDELAGLDEAGQLALAGERLAAAGVPDMLGEAILRHQITSHEDTRALERYRPGSYQGRVVLYRSTDPTPWAVEDARYAHADDPTRGFGPYSPGLEIVTVPGSHHLNLLDPPYVEVIAAHLGDQL</sequence>
<dbReference type="PROSITE" id="PS00012">
    <property type="entry name" value="PHOSPHOPANTETHEINE"/>
    <property type="match status" value="1"/>
</dbReference>
<dbReference type="InterPro" id="IPR014030">
    <property type="entry name" value="Ketoacyl_synth_N"/>
</dbReference>
<dbReference type="GO" id="GO:0005886">
    <property type="term" value="C:plasma membrane"/>
    <property type="evidence" value="ECO:0007669"/>
    <property type="project" value="TreeGrafter"/>
</dbReference>
<dbReference type="InterPro" id="IPR006162">
    <property type="entry name" value="Ppantetheine_attach_site"/>
</dbReference>
<dbReference type="Pfam" id="PF00550">
    <property type="entry name" value="PP-binding"/>
    <property type="match status" value="2"/>
</dbReference>
<dbReference type="SUPFAM" id="SSF52151">
    <property type="entry name" value="FabD/lysophospholipase-like"/>
    <property type="match status" value="1"/>
</dbReference>
<dbReference type="SUPFAM" id="SSF55048">
    <property type="entry name" value="Probable ACP-binding domain of malonyl-CoA ACP transacylase"/>
    <property type="match status" value="1"/>
</dbReference>
<dbReference type="InterPro" id="IPR049552">
    <property type="entry name" value="PKS_DH_N"/>
</dbReference>
<dbReference type="InterPro" id="IPR016036">
    <property type="entry name" value="Malonyl_transacylase_ACP-bd"/>
</dbReference>
<dbReference type="SUPFAM" id="SSF53901">
    <property type="entry name" value="Thiolase-like"/>
    <property type="match status" value="1"/>
</dbReference>
<dbReference type="GO" id="GO:0004312">
    <property type="term" value="F:fatty acid synthase activity"/>
    <property type="evidence" value="ECO:0007669"/>
    <property type="project" value="TreeGrafter"/>
</dbReference>
<feature type="domain" description="Ketosynthase family 3 (KS3)" evidence="6">
    <location>
        <begin position="94"/>
        <end position="507"/>
    </location>
</feature>
<dbReference type="FunFam" id="3.40.47.10:FF:000019">
    <property type="entry name" value="Polyketide synthase type I"/>
    <property type="match status" value="1"/>
</dbReference>
<dbReference type="SUPFAM" id="SSF51735">
    <property type="entry name" value="NAD(P)-binding Rossmann-fold domains"/>
    <property type="match status" value="2"/>
</dbReference>
<dbReference type="PROSITE" id="PS52004">
    <property type="entry name" value="KS3_2"/>
    <property type="match status" value="1"/>
</dbReference>
<dbReference type="PROSITE" id="PS50075">
    <property type="entry name" value="CARRIER"/>
    <property type="match status" value="2"/>
</dbReference>
<dbReference type="InterPro" id="IPR020841">
    <property type="entry name" value="PKS_Beta-ketoAc_synthase_dom"/>
</dbReference>
<dbReference type="SUPFAM" id="SSF53474">
    <property type="entry name" value="alpha/beta-Hydrolases"/>
    <property type="match status" value="1"/>
</dbReference>
<keyword evidence="1" id="KW-0596">Phosphopantetheine</keyword>
<dbReference type="InterPro" id="IPR029058">
    <property type="entry name" value="AB_hydrolase_fold"/>
</dbReference>
<dbReference type="InterPro" id="IPR036291">
    <property type="entry name" value="NAD(P)-bd_dom_sf"/>
</dbReference>
<dbReference type="SUPFAM" id="SSF47336">
    <property type="entry name" value="ACP-like"/>
    <property type="match status" value="2"/>
</dbReference>
<dbReference type="InterPro" id="IPR001031">
    <property type="entry name" value="Thioesterase"/>
</dbReference>
<dbReference type="InterPro" id="IPR057326">
    <property type="entry name" value="KR_dom"/>
</dbReference>
<dbReference type="Pfam" id="PF08659">
    <property type="entry name" value="KR"/>
    <property type="match status" value="1"/>
</dbReference>
<dbReference type="Proteomes" id="UP000619788">
    <property type="component" value="Unassembled WGS sequence"/>
</dbReference>
<dbReference type="InterPro" id="IPR016039">
    <property type="entry name" value="Thiolase-like"/>
</dbReference>
<feature type="compositionally biased region" description="Low complexity" evidence="4">
    <location>
        <begin position="1333"/>
        <end position="1348"/>
    </location>
</feature>
<dbReference type="Pfam" id="PF21089">
    <property type="entry name" value="PKS_DH_N"/>
    <property type="match status" value="1"/>
</dbReference>
<dbReference type="Pfam" id="PF00109">
    <property type="entry name" value="ketoacyl-synt"/>
    <property type="match status" value="1"/>
</dbReference>
<evidence type="ECO:0000313" key="7">
    <source>
        <dbReference type="EMBL" id="GIH91733.1"/>
    </source>
</evidence>
<dbReference type="Pfam" id="PF16197">
    <property type="entry name" value="KAsynt_C_assoc"/>
    <property type="match status" value="1"/>
</dbReference>
<dbReference type="GO" id="GO:0031177">
    <property type="term" value="F:phosphopantetheine binding"/>
    <property type="evidence" value="ECO:0007669"/>
    <property type="project" value="InterPro"/>
</dbReference>
<dbReference type="GO" id="GO:0071770">
    <property type="term" value="P:DIM/DIP cell wall layer assembly"/>
    <property type="evidence" value="ECO:0007669"/>
    <property type="project" value="TreeGrafter"/>
</dbReference>
<dbReference type="CDD" id="cd00833">
    <property type="entry name" value="PKS"/>
    <property type="match status" value="1"/>
</dbReference>
<dbReference type="CDD" id="cd08955">
    <property type="entry name" value="KR_2_FAS_SDR_x"/>
    <property type="match status" value="1"/>
</dbReference>
<dbReference type="InterPro" id="IPR014043">
    <property type="entry name" value="Acyl_transferase_dom"/>
</dbReference>
<dbReference type="Gene3D" id="3.40.50.720">
    <property type="entry name" value="NAD(P)-binding Rossmann-like Domain"/>
    <property type="match status" value="1"/>
</dbReference>
<dbReference type="Gene3D" id="1.10.1200.10">
    <property type="entry name" value="ACP-like"/>
    <property type="match status" value="2"/>
</dbReference>
<dbReference type="PANTHER" id="PTHR43775:SF37">
    <property type="entry name" value="SI:DKEY-61P9.11"/>
    <property type="match status" value="1"/>
</dbReference>
<dbReference type="Pfam" id="PF02801">
    <property type="entry name" value="Ketoacyl-synt_C"/>
    <property type="match status" value="1"/>
</dbReference>
<dbReference type="SMART" id="SM00822">
    <property type="entry name" value="PKS_KR"/>
    <property type="match status" value="1"/>
</dbReference>
<dbReference type="RefSeq" id="WP_204063990.1">
    <property type="nucleotide sequence ID" value="NZ_BOOJ01000022.1"/>
</dbReference>
<dbReference type="InterPro" id="IPR001227">
    <property type="entry name" value="Ac_transferase_dom_sf"/>
</dbReference>
<name>A0A8J3SCR2_9ACTN</name>
<protein>
    <submittedName>
        <fullName evidence="7">Uncharacterized protein</fullName>
    </submittedName>
</protein>
<dbReference type="Gene3D" id="3.30.70.250">
    <property type="entry name" value="Malonyl-CoA ACP transacylase, ACP-binding"/>
    <property type="match status" value="1"/>
</dbReference>
<dbReference type="Gene3D" id="3.40.47.10">
    <property type="match status" value="1"/>
</dbReference>
<keyword evidence="2" id="KW-0597">Phosphoprotein</keyword>
<proteinExistence type="predicted"/>
<evidence type="ECO:0000256" key="1">
    <source>
        <dbReference type="ARBA" id="ARBA00022450"/>
    </source>
</evidence>
<feature type="region of interest" description="Disordered" evidence="4">
    <location>
        <begin position="1333"/>
        <end position="1365"/>
    </location>
</feature>
<dbReference type="InterPro" id="IPR013968">
    <property type="entry name" value="PKS_KR"/>
</dbReference>
<dbReference type="Pfam" id="PF00698">
    <property type="entry name" value="Acyl_transf_1"/>
    <property type="match status" value="1"/>
</dbReference>
<evidence type="ECO:0000256" key="3">
    <source>
        <dbReference type="ARBA" id="ARBA00022679"/>
    </source>
</evidence>
<feature type="domain" description="Carrier" evidence="5">
    <location>
        <begin position="1658"/>
        <end position="1735"/>
    </location>
</feature>
<dbReference type="InterPro" id="IPR014031">
    <property type="entry name" value="Ketoacyl_synth_C"/>
</dbReference>
<dbReference type="InterPro" id="IPR032821">
    <property type="entry name" value="PKS_assoc"/>
</dbReference>
<keyword evidence="3" id="KW-0808">Transferase</keyword>
<evidence type="ECO:0000259" key="6">
    <source>
        <dbReference type="PROSITE" id="PS52004"/>
    </source>
</evidence>
<dbReference type="InterPro" id="IPR050091">
    <property type="entry name" value="PKS_NRPS_Biosynth_Enz"/>
</dbReference>
<dbReference type="Gene3D" id="3.40.50.1820">
    <property type="entry name" value="alpha/beta hydrolase"/>
    <property type="match status" value="1"/>
</dbReference>
<dbReference type="GO" id="GO:0006633">
    <property type="term" value="P:fatty acid biosynthetic process"/>
    <property type="evidence" value="ECO:0007669"/>
    <property type="project" value="TreeGrafter"/>
</dbReference>
<dbReference type="SMART" id="SM00825">
    <property type="entry name" value="PKS_KS"/>
    <property type="match status" value="1"/>
</dbReference>
<evidence type="ECO:0000313" key="8">
    <source>
        <dbReference type="Proteomes" id="UP000619788"/>
    </source>
</evidence>
<dbReference type="InterPro" id="IPR020807">
    <property type="entry name" value="PKS_DH"/>
</dbReference>
<gene>
    <name evidence="7" type="ORF">Psi01_23630</name>
</gene>
<keyword evidence="8" id="KW-1185">Reference proteome</keyword>
<comment type="caution">
    <text evidence="7">The sequence shown here is derived from an EMBL/GenBank/DDBJ whole genome shotgun (WGS) entry which is preliminary data.</text>
</comment>
<dbReference type="GO" id="GO:0005737">
    <property type="term" value="C:cytoplasm"/>
    <property type="evidence" value="ECO:0007669"/>
    <property type="project" value="TreeGrafter"/>
</dbReference>
<dbReference type="SMART" id="SM00823">
    <property type="entry name" value="PKS_PP"/>
    <property type="match status" value="2"/>
</dbReference>
<feature type="domain" description="Carrier" evidence="5">
    <location>
        <begin position="7"/>
        <end position="81"/>
    </location>
</feature>
<dbReference type="SMART" id="SM00826">
    <property type="entry name" value="PKS_DH"/>
    <property type="match status" value="1"/>
</dbReference>
<reference evidence="7 8" key="1">
    <citation type="submission" date="2021-01" db="EMBL/GenBank/DDBJ databases">
        <title>Whole genome shotgun sequence of Planobispora siamensis NBRC 107568.</title>
        <authorList>
            <person name="Komaki H."/>
            <person name="Tamura T."/>
        </authorList>
    </citation>
    <scope>NUCLEOTIDE SEQUENCE [LARGE SCALE GENOMIC DNA]</scope>
    <source>
        <strain evidence="7 8">NBRC 107568</strain>
    </source>
</reference>
<dbReference type="InterPro" id="IPR020806">
    <property type="entry name" value="PKS_PP-bd"/>
</dbReference>
<dbReference type="Gene3D" id="3.40.366.10">
    <property type="entry name" value="Malonyl-Coenzyme A Acyl Carrier Protein, domain 2"/>
    <property type="match status" value="1"/>
</dbReference>
<dbReference type="PANTHER" id="PTHR43775">
    <property type="entry name" value="FATTY ACID SYNTHASE"/>
    <property type="match status" value="1"/>
</dbReference>